<name>A0A9P6HST4_9AGAM</name>
<accession>A0A9P6HST4</accession>
<dbReference type="EMBL" id="WIUZ02000001">
    <property type="protein sequence ID" value="KAF9793047.1"/>
    <property type="molecule type" value="Genomic_DNA"/>
</dbReference>
<proteinExistence type="predicted"/>
<evidence type="ECO:0000313" key="2">
    <source>
        <dbReference type="EMBL" id="KAF9793047.1"/>
    </source>
</evidence>
<dbReference type="SUPFAM" id="SSF51197">
    <property type="entry name" value="Clavaminate synthase-like"/>
    <property type="match status" value="1"/>
</dbReference>
<gene>
    <name evidence="2" type="ORF">BJ322DRAFT_1032749</name>
</gene>
<dbReference type="Pfam" id="PF07350">
    <property type="entry name" value="Gig2-like"/>
    <property type="match status" value="1"/>
</dbReference>
<feature type="region of interest" description="Disordered" evidence="1">
    <location>
        <begin position="356"/>
        <end position="376"/>
    </location>
</feature>
<protein>
    <submittedName>
        <fullName evidence="2">DUF1479-domain-containing protein</fullName>
    </submittedName>
</protein>
<organism evidence="2 3">
    <name type="scientific">Thelephora terrestris</name>
    <dbReference type="NCBI Taxonomy" id="56493"/>
    <lineage>
        <taxon>Eukaryota</taxon>
        <taxon>Fungi</taxon>
        <taxon>Dikarya</taxon>
        <taxon>Basidiomycota</taxon>
        <taxon>Agaricomycotina</taxon>
        <taxon>Agaricomycetes</taxon>
        <taxon>Thelephorales</taxon>
        <taxon>Thelephoraceae</taxon>
        <taxon>Thelephora</taxon>
    </lineage>
</organism>
<comment type="caution">
    <text evidence="2">The sequence shown here is derived from an EMBL/GenBank/DDBJ whole genome shotgun (WGS) entry which is preliminary data.</text>
</comment>
<reference evidence="2" key="2">
    <citation type="submission" date="2020-11" db="EMBL/GenBank/DDBJ databases">
        <authorList>
            <consortium name="DOE Joint Genome Institute"/>
            <person name="Kuo A."/>
            <person name="Miyauchi S."/>
            <person name="Kiss E."/>
            <person name="Drula E."/>
            <person name="Kohler A."/>
            <person name="Sanchez-Garcia M."/>
            <person name="Andreopoulos B."/>
            <person name="Barry K.W."/>
            <person name="Bonito G."/>
            <person name="Buee M."/>
            <person name="Carver A."/>
            <person name="Chen C."/>
            <person name="Cichocki N."/>
            <person name="Clum A."/>
            <person name="Culley D."/>
            <person name="Crous P.W."/>
            <person name="Fauchery L."/>
            <person name="Girlanda M."/>
            <person name="Hayes R."/>
            <person name="Keri Z."/>
            <person name="Labutti K."/>
            <person name="Lipzen A."/>
            <person name="Lombard V."/>
            <person name="Magnuson J."/>
            <person name="Maillard F."/>
            <person name="Morin E."/>
            <person name="Murat C."/>
            <person name="Nolan M."/>
            <person name="Ohm R."/>
            <person name="Pangilinan J."/>
            <person name="Pereira M."/>
            <person name="Perotto S."/>
            <person name="Peter M."/>
            <person name="Riley R."/>
            <person name="Sitrit Y."/>
            <person name="Stielow B."/>
            <person name="Szollosi G."/>
            <person name="Zifcakova L."/>
            <person name="Stursova M."/>
            <person name="Spatafora J.W."/>
            <person name="Tedersoo L."/>
            <person name="Vaario L.-M."/>
            <person name="Yamada A."/>
            <person name="Yan M."/>
            <person name="Wang P."/>
            <person name="Xu J."/>
            <person name="Bruns T."/>
            <person name="Baldrian P."/>
            <person name="Vilgalys R."/>
            <person name="Henrissat B."/>
            <person name="Grigoriev I.V."/>
            <person name="Hibbett D."/>
            <person name="Nagy L.G."/>
            <person name="Martin F.M."/>
        </authorList>
    </citation>
    <scope>NUCLEOTIDE SEQUENCE</scope>
    <source>
        <strain evidence="2">UH-Tt-Lm1</strain>
    </source>
</reference>
<dbReference type="InterPro" id="IPR010856">
    <property type="entry name" value="Gig2-like"/>
</dbReference>
<dbReference type="AlphaFoldDB" id="A0A9P6HST4"/>
<dbReference type="InterPro" id="IPR027443">
    <property type="entry name" value="IPNS-like_sf"/>
</dbReference>
<evidence type="ECO:0000313" key="3">
    <source>
        <dbReference type="Proteomes" id="UP000736335"/>
    </source>
</evidence>
<sequence>MALSSAFLAPARFTLRNNSSSRCLRRNNPFSVRFLSATVDHDLARSAAGEPPAQKGSGGNISSIFDEAGDEVQPRFSELKKALWKDSMRESWVGVLAALKDKSKLMESLGSKAIPRIHYDELQKGLSDGQIAKIKEAGVVVVCGAVSKEEALGWKQFLRDYIAENRDQVVGHPAENPMFYEIYNTKAQIVARTHPGLVNTQKALLSFWHASDPNSEISLVQPISYFDRFRIREPGPAGWSLGPHIDGGGVERWEDPGLRSCYARVFEGGDSWKQLDSYDVTPRLIANQDLYDSANQCSIFRTWQGWTSLSTTRAREGTLRVVPFLKLSTAYILLRPFFKPKPGFEASLEADDWEPDLEHGEFHGTSPGRAQTLSAKSHPHLQLDKTVVSVDLVEPGDQVYWHCDLIHAVEAEHTGAGDSSVLYIPTAPLTIKNAHYLKKQRAHFEAGLPAPDFPQGPGESKFSSRFTVAGISQKDITGRRMFGLAPFEVLPQETVGGARAIEEANKILAITA</sequence>
<reference evidence="2" key="1">
    <citation type="journal article" date="2020" name="Nat. Commun.">
        <title>Large-scale genome sequencing of mycorrhizal fungi provides insights into the early evolution of symbiotic traits.</title>
        <authorList>
            <person name="Miyauchi S."/>
            <person name="Kiss E."/>
            <person name="Kuo A."/>
            <person name="Drula E."/>
            <person name="Kohler A."/>
            <person name="Sanchez-Garcia M."/>
            <person name="Morin E."/>
            <person name="Andreopoulos B."/>
            <person name="Barry K.W."/>
            <person name="Bonito G."/>
            <person name="Buee M."/>
            <person name="Carver A."/>
            <person name="Chen C."/>
            <person name="Cichocki N."/>
            <person name="Clum A."/>
            <person name="Culley D."/>
            <person name="Crous P.W."/>
            <person name="Fauchery L."/>
            <person name="Girlanda M."/>
            <person name="Hayes R.D."/>
            <person name="Keri Z."/>
            <person name="LaButti K."/>
            <person name="Lipzen A."/>
            <person name="Lombard V."/>
            <person name="Magnuson J."/>
            <person name="Maillard F."/>
            <person name="Murat C."/>
            <person name="Nolan M."/>
            <person name="Ohm R.A."/>
            <person name="Pangilinan J."/>
            <person name="Pereira M.F."/>
            <person name="Perotto S."/>
            <person name="Peter M."/>
            <person name="Pfister S."/>
            <person name="Riley R."/>
            <person name="Sitrit Y."/>
            <person name="Stielow J.B."/>
            <person name="Szollosi G."/>
            <person name="Zifcakova L."/>
            <person name="Stursova M."/>
            <person name="Spatafora J.W."/>
            <person name="Tedersoo L."/>
            <person name="Vaario L.M."/>
            <person name="Yamada A."/>
            <person name="Yan M."/>
            <person name="Wang P."/>
            <person name="Xu J."/>
            <person name="Bruns T."/>
            <person name="Baldrian P."/>
            <person name="Vilgalys R."/>
            <person name="Dunand C."/>
            <person name="Henrissat B."/>
            <person name="Grigoriev I.V."/>
            <person name="Hibbett D."/>
            <person name="Nagy L.G."/>
            <person name="Martin F.M."/>
        </authorList>
    </citation>
    <scope>NUCLEOTIDE SEQUENCE</scope>
    <source>
        <strain evidence="2">UH-Tt-Lm1</strain>
    </source>
</reference>
<evidence type="ECO:0000256" key="1">
    <source>
        <dbReference type="SAM" id="MobiDB-lite"/>
    </source>
</evidence>
<dbReference type="PANTHER" id="PTHR30613:SF1">
    <property type="entry name" value="DUF1479 DOMAIN PROTEIN (AFU_ORTHOLOGUE AFUA_5G09280)"/>
    <property type="match status" value="1"/>
</dbReference>
<dbReference type="Proteomes" id="UP000736335">
    <property type="component" value="Unassembled WGS sequence"/>
</dbReference>
<keyword evidence="3" id="KW-1185">Reference proteome</keyword>
<dbReference type="OrthoDB" id="8249012at2759"/>
<dbReference type="Gene3D" id="2.60.120.330">
    <property type="entry name" value="B-lactam Antibiotic, Isopenicillin N Synthase, Chain"/>
    <property type="match status" value="1"/>
</dbReference>
<dbReference type="PANTHER" id="PTHR30613">
    <property type="entry name" value="UNCHARACTERIZED PROTEIN YBIU-RELATED"/>
    <property type="match status" value="1"/>
</dbReference>